<name>A0A7R9MQ26_9ACAR</name>
<dbReference type="EMBL" id="CAJPVJ010035052">
    <property type="protein sequence ID" value="CAG2181035.1"/>
    <property type="molecule type" value="Genomic_DNA"/>
</dbReference>
<sequence>LKYPQLEYQNYILVKFLEPIIAGRSVLLDEDTVIQEIIDLHPALPLHISDERALLSVVGLLCCHITTAYELLSLATLLPSHHTCLMYPLQSYLCRTYSTFQYAFSRRQPFLNGARL</sequence>
<reference evidence="1" key="1">
    <citation type="submission" date="2020-11" db="EMBL/GenBank/DDBJ databases">
        <authorList>
            <person name="Tran Van P."/>
        </authorList>
    </citation>
    <scope>NUCLEOTIDE SEQUENCE</scope>
</reference>
<organism evidence="1">
    <name type="scientific">Oppiella nova</name>
    <dbReference type="NCBI Taxonomy" id="334625"/>
    <lineage>
        <taxon>Eukaryota</taxon>
        <taxon>Metazoa</taxon>
        <taxon>Ecdysozoa</taxon>
        <taxon>Arthropoda</taxon>
        <taxon>Chelicerata</taxon>
        <taxon>Arachnida</taxon>
        <taxon>Acari</taxon>
        <taxon>Acariformes</taxon>
        <taxon>Sarcoptiformes</taxon>
        <taxon>Oribatida</taxon>
        <taxon>Brachypylina</taxon>
        <taxon>Oppioidea</taxon>
        <taxon>Oppiidae</taxon>
        <taxon>Oppiella</taxon>
    </lineage>
</organism>
<evidence type="ECO:0000313" key="1">
    <source>
        <dbReference type="EMBL" id="CAD7663898.1"/>
    </source>
</evidence>
<dbReference type="AlphaFoldDB" id="A0A7R9MQ26"/>
<accession>A0A7R9MQ26</accession>
<keyword evidence="2" id="KW-1185">Reference proteome</keyword>
<dbReference type="Proteomes" id="UP000728032">
    <property type="component" value="Unassembled WGS sequence"/>
</dbReference>
<dbReference type="OrthoDB" id="6532767at2759"/>
<dbReference type="EMBL" id="OC949877">
    <property type="protein sequence ID" value="CAD7663898.1"/>
    <property type="molecule type" value="Genomic_DNA"/>
</dbReference>
<feature type="non-terminal residue" evidence="1">
    <location>
        <position position="1"/>
    </location>
</feature>
<evidence type="ECO:0000313" key="2">
    <source>
        <dbReference type="Proteomes" id="UP000728032"/>
    </source>
</evidence>
<proteinExistence type="predicted"/>
<gene>
    <name evidence="1" type="ORF">ONB1V03_LOCUS20456</name>
</gene>
<protein>
    <submittedName>
        <fullName evidence="1">Uncharacterized protein</fullName>
    </submittedName>
</protein>